<dbReference type="InterPro" id="IPR036388">
    <property type="entry name" value="WH-like_DNA-bd_sf"/>
</dbReference>
<dbReference type="PRINTS" id="PR00598">
    <property type="entry name" value="HTHMARR"/>
</dbReference>
<dbReference type="InterPro" id="IPR036390">
    <property type="entry name" value="WH_DNA-bd_sf"/>
</dbReference>
<dbReference type="GO" id="GO:0003700">
    <property type="term" value="F:DNA-binding transcription factor activity"/>
    <property type="evidence" value="ECO:0007669"/>
    <property type="project" value="InterPro"/>
</dbReference>
<name>A0A2W1P1V2_PAEXE</name>
<dbReference type="OrthoDB" id="327696at2"/>
<dbReference type="PROSITE" id="PS50995">
    <property type="entry name" value="HTH_MARR_2"/>
    <property type="match status" value="1"/>
</dbReference>
<dbReference type="GO" id="GO:0003677">
    <property type="term" value="F:DNA binding"/>
    <property type="evidence" value="ECO:0007669"/>
    <property type="project" value="UniProtKB-KW"/>
</dbReference>
<sequence length="168" mass="19679">MYLNNLAPRGRSRMVKHEQEFLNNIQSIMLSISRKLRPVLEKHLQPYGITPPQFNMMFTLEREGACRVTHLADIINVKPSAITVIMDRLIERQLVLRYHSEVDRRVVMMELSENGKQVLAKMMQSYRQIMGQYFAQFTQDELAAFLELFQKLDAVITTTKIDFEQGEK</sequence>
<dbReference type="SMART" id="SM00347">
    <property type="entry name" value="HTH_MARR"/>
    <property type="match status" value="1"/>
</dbReference>
<evidence type="ECO:0000256" key="1">
    <source>
        <dbReference type="ARBA" id="ARBA00023125"/>
    </source>
</evidence>
<dbReference type="Gene3D" id="1.10.10.10">
    <property type="entry name" value="Winged helix-like DNA-binding domain superfamily/Winged helix DNA-binding domain"/>
    <property type="match status" value="1"/>
</dbReference>
<dbReference type="InterPro" id="IPR039422">
    <property type="entry name" value="MarR/SlyA-like"/>
</dbReference>
<organism evidence="3 4">
    <name type="scientific">Paenibacillus xerothermodurans</name>
    <dbReference type="NCBI Taxonomy" id="1977292"/>
    <lineage>
        <taxon>Bacteria</taxon>
        <taxon>Bacillati</taxon>
        <taxon>Bacillota</taxon>
        <taxon>Bacilli</taxon>
        <taxon>Bacillales</taxon>
        <taxon>Paenibacillaceae</taxon>
        <taxon>Paenibacillus</taxon>
    </lineage>
</organism>
<dbReference type="EMBL" id="NHRJ02000004">
    <property type="protein sequence ID" value="PZE21108.1"/>
    <property type="molecule type" value="Genomic_DNA"/>
</dbReference>
<dbReference type="AlphaFoldDB" id="A0A2W1P1V2"/>
<dbReference type="PANTHER" id="PTHR33164:SF99">
    <property type="entry name" value="MARR FAMILY REGULATORY PROTEIN"/>
    <property type="match status" value="1"/>
</dbReference>
<evidence type="ECO:0000259" key="2">
    <source>
        <dbReference type="PROSITE" id="PS50995"/>
    </source>
</evidence>
<dbReference type="Pfam" id="PF01047">
    <property type="entry name" value="MarR"/>
    <property type="match status" value="1"/>
</dbReference>
<dbReference type="Proteomes" id="UP000214746">
    <property type="component" value="Unassembled WGS sequence"/>
</dbReference>
<dbReference type="InterPro" id="IPR000835">
    <property type="entry name" value="HTH_MarR-typ"/>
</dbReference>
<dbReference type="SUPFAM" id="SSF46785">
    <property type="entry name" value="Winged helix' DNA-binding domain"/>
    <property type="match status" value="1"/>
</dbReference>
<gene>
    <name evidence="3" type="ORF">CBW46_010555</name>
</gene>
<protein>
    <submittedName>
        <fullName evidence="3">MarR family transcriptional regulator</fullName>
    </submittedName>
</protein>
<evidence type="ECO:0000313" key="4">
    <source>
        <dbReference type="Proteomes" id="UP000214746"/>
    </source>
</evidence>
<proteinExistence type="predicted"/>
<accession>A0A2W1P1V2</accession>
<reference evidence="3" key="1">
    <citation type="submission" date="2018-06" db="EMBL/GenBank/DDBJ databases">
        <title>Paenibacillus xerothermodurans sp. nov. an extremely dry heat resistant spore forming bacterium isolated from the soil of Cape Canaveral, Florida.</title>
        <authorList>
            <person name="Seuylemezian A."/>
            <person name="Kaur N."/>
            <person name="Patil P."/>
            <person name="Patil P."/>
            <person name="Mayilraj S."/>
            <person name="Vaishampayan P."/>
        </authorList>
    </citation>
    <scope>NUCLEOTIDE SEQUENCE [LARGE SCALE GENOMIC DNA]</scope>
    <source>
        <strain evidence="3">ATCC 27380</strain>
    </source>
</reference>
<dbReference type="PANTHER" id="PTHR33164">
    <property type="entry name" value="TRANSCRIPTIONAL REGULATOR, MARR FAMILY"/>
    <property type="match status" value="1"/>
</dbReference>
<keyword evidence="4" id="KW-1185">Reference proteome</keyword>
<dbReference type="GO" id="GO:0006950">
    <property type="term" value="P:response to stress"/>
    <property type="evidence" value="ECO:0007669"/>
    <property type="project" value="TreeGrafter"/>
</dbReference>
<feature type="domain" description="HTH marR-type" evidence="2">
    <location>
        <begin position="22"/>
        <end position="154"/>
    </location>
</feature>
<comment type="caution">
    <text evidence="3">The sequence shown here is derived from an EMBL/GenBank/DDBJ whole genome shotgun (WGS) entry which is preliminary data.</text>
</comment>
<evidence type="ECO:0000313" key="3">
    <source>
        <dbReference type="EMBL" id="PZE21108.1"/>
    </source>
</evidence>
<keyword evidence="1" id="KW-0238">DNA-binding</keyword>